<dbReference type="Gene3D" id="1.10.3210.10">
    <property type="entry name" value="Hypothetical protein af1432"/>
    <property type="match status" value="1"/>
</dbReference>
<dbReference type="Proteomes" id="UP000285820">
    <property type="component" value="Unassembled WGS sequence"/>
</dbReference>
<evidence type="ECO:0000313" key="9">
    <source>
        <dbReference type="Proteomes" id="UP000285820"/>
    </source>
</evidence>
<dbReference type="EMBL" id="QRUN01000012">
    <property type="protein sequence ID" value="RGR67890.1"/>
    <property type="molecule type" value="Genomic_DNA"/>
</dbReference>
<dbReference type="Proteomes" id="UP000266391">
    <property type="component" value="Unassembled WGS sequence"/>
</dbReference>
<feature type="domain" description="HD-GYP" evidence="1">
    <location>
        <begin position="137"/>
        <end position="332"/>
    </location>
</feature>
<evidence type="ECO:0000313" key="7">
    <source>
        <dbReference type="Proteomes" id="UP000283492"/>
    </source>
</evidence>
<evidence type="ECO:0000259" key="1">
    <source>
        <dbReference type="PROSITE" id="PS51832"/>
    </source>
</evidence>
<name>A0A396AK67_9FIRM</name>
<dbReference type="Proteomes" id="UP000283701">
    <property type="component" value="Unassembled WGS sequence"/>
</dbReference>
<organism evidence="4 6">
    <name type="scientific">Roseburia inulinivorans</name>
    <dbReference type="NCBI Taxonomy" id="360807"/>
    <lineage>
        <taxon>Bacteria</taxon>
        <taxon>Bacillati</taxon>
        <taxon>Bacillota</taxon>
        <taxon>Clostridia</taxon>
        <taxon>Lachnospirales</taxon>
        <taxon>Lachnospiraceae</taxon>
        <taxon>Roseburia</taxon>
    </lineage>
</organism>
<dbReference type="EMBL" id="QSFX01000016">
    <property type="protein sequence ID" value="RHA88083.1"/>
    <property type="molecule type" value="Genomic_DNA"/>
</dbReference>
<protein>
    <submittedName>
        <fullName evidence="4">HD-GYP domain-containing protein</fullName>
    </submittedName>
</protein>
<dbReference type="EMBL" id="QRHP01000022">
    <property type="protein sequence ID" value="RHF81842.1"/>
    <property type="molecule type" value="Genomic_DNA"/>
</dbReference>
<dbReference type="PANTHER" id="PTHR43155:SF2">
    <property type="entry name" value="CYCLIC DI-GMP PHOSPHODIESTERASE PA4108"/>
    <property type="match status" value="1"/>
</dbReference>
<evidence type="ECO:0000313" key="6">
    <source>
        <dbReference type="Proteomes" id="UP000266391"/>
    </source>
</evidence>
<accession>A0A396AK67</accession>
<dbReference type="OrthoDB" id="9804747at2"/>
<comment type="caution">
    <text evidence="4">The sequence shown here is derived from an EMBL/GenBank/DDBJ whole genome shotgun (WGS) entry which is preliminary data.</text>
</comment>
<dbReference type="Pfam" id="PF13487">
    <property type="entry name" value="HD_5"/>
    <property type="match status" value="1"/>
</dbReference>
<dbReference type="InterPro" id="IPR037522">
    <property type="entry name" value="HD_GYP_dom"/>
</dbReference>
<dbReference type="AlphaFoldDB" id="A0A396AK67"/>
<evidence type="ECO:0000313" key="5">
    <source>
        <dbReference type="EMBL" id="RHF81842.1"/>
    </source>
</evidence>
<dbReference type="Proteomes" id="UP000283492">
    <property type="component" value="Unassembled WGS sequence"/>
</dbReference>
<dbReference type="InterPro" id="IPR006675">
    <property type="entry name" value="HDIG_dom"/>
</dbReference>
<sequence length="374" mass="42154">MQMTKYYPTDELVPGMVTAGEVRTKGGQLIVENGVSLTDRLISRIKFYAIPQVSVTEDPIPATKKEEQVEVPSHVVKPEAQAPSYSQKVVCSKEFQNFQISYSRVIATYRTVLEDCVIYHKSLNYEQLLSDTKELYYSCKTSLELFDMLHNMRSVEDSVYAHSLNVSLISRRLGRWLKFSPEELDTLTLAGALHDIGKLKIPAEVLNKPGKYTDEEFALVKQHPKFGYDILKSLPLDSHVKKAVLCHHERSDGSGYPTGLSQSDIDEYAAIVSIADVYDAMTAARSYRAPLCVFQVINNFEHDGLSKYNPKFILTFLSHIAGTYQNNRVLLNDGRVANIVMLNRNRLSKPIIQLMDGSCIDLSTQPDLHIQSVL</sequence>
<evidence type="ECO:0000313" key="8">
    <source>
        <dbReference type="Proteomes" id="UP000283701"/>
    </source>
</evidence>
<gene>
    <name evidence="5" type="ORF">DW654_14595</name>
    <name evidence="4" type="ORF">DW813_01830</name>
    <name evidence="3" type="ORF">DW914_09870</name>
    <name evidence="2" type="ORF">DWY29_09655</name>
</gene>
<proteinExistence type="predicted"/>
<evidence type="ECO:0000313" key="4">
    <source>
        <dbReference type="EMBL" id="RHD06630.1"/>
    </source>
</evidence>
<dbReference type="PANTHER" id="PTHR43155">
    <property type="entry name" value="CYCLIC DI-GMP PHOSPHODIESTERASE PA4108-RELATED"/>
    <property type="match status" value="1"/>
</dbReference>
<dbReference type="SUPFAM" id="SSF109604">
    <property type="entry name" value="HD-domain/PDEase-like"/>
    <property type="match status" value="1"/>
</dbReference>
<dbReference type="EMBL" id="QSIQ01000001">
    <property type="protein sequence ID" value="RHD06630.1"/>
    <property type="molecule type" value="Genomic_DNA"/>
</dbReference>
<dbReference type="InterPro" id="IPR003607">
    <property type="entry name" value="HD/PDEase_dom"/>
</dbReference>
<dbReference type="CDD" id="cd00077">
    <property type="entry name" value="HDc"/>
    <property type="match status" value="1"/>
</dbReference>
<evidence type="ECO:0000313" key="2">
    <source>
        <dbReference type="EMBL" id="RGR67890.1"/>
    </source>
</evidence>
<dbReference type="NCBIfam" id="TIGR00277">
    <property type="entry name" value="HDIG"/>
    <property type="match status" value="1"/>
</dbReference>
<dbReference type="SMART" id="SM00471">
    <property type="entry name" value="HDc"/>
    <property type="match status" value="1"/>
</dbReference>
<reference evidence="6 7" key="1">
    <citation type="submission" date="2018-08" db="EMBL/GenBank/DDBJ databases">
        <title>A genome reference for cultivated species of the human gut microbiota.</title>
        <authorList>
            <person name="Zou Y."/>
            <person name="Xue W."/>
            <person name="Luo G."/>
        </authorList>
    </citation>
    <scope>NUCLEOTIDE SEQUENCE [LARGE SCALE GENOMIC DNA]</scope>
    <source>
        <strain evidence="2 9">AF24-4</strain>
        <strain evidence="5 8">AM23-23AC</strain>
        <strain evidence="4 6">AM32-8LB</strain>
        <strain evidence="3 7">AM42-1AC</strain>
    </source>
</reference>
<evidence type="ECO:0000313" key="3">
    <source>
        <dbReference type="EMBL" id="RHA88083.1"/>
    </source>
</evidence>
<dbReference type="PROSITE" id="PS51832">
    <property type="entry name" value="HD_GYP"/>
    <property type="match status" value="1"/>
</dbReference>